<dbReference type="GO" id="GO:0005975">
    <property type="term" value="P:carbohydrate metabolic process"/>
    <property type="evidence" value="ECO:0007669"/>
    <property type="project" value="InterPro"/>
</dbReference>
<protein>
    <recommendedName>
        <fullName evidence="3">Glycoside hydrolase family 125 protein</fullName>
    </recommendedName>
</protein>
<dbReference type="InterPro" id="IPR012341">
    <property type="entry name" value="6hp_glycosidase-like_sf"/>
</dbReference>
<dbReference type="Proteomes" id="UP000749293">
    <property type="component" value="Unassembled WGS sequence"/>
</dbReference>
<dbReference type="InterPro" id="IPR008313">
    <property type="entry name" value="GH125"/>
</dbReference>
<reference evidence="1" key="1">
    <citation type="submission" date="2020-03" db="EMBL/GenBank/DDBJ databases">
        <title>Site-based positive gene gene selection in Geosmithia morbida across the United States reveals a broad range of putative effectors and factors for local host and environmental adapation.</title>
        <authorList>
            <person name="Onufrak A."/>
            <person name="Murdoch R.W."/>
            <person name="Gazis R."/>
            <person name="Huff M."/>
            <person name="Staton M."/>
            <person name="Klingeman W."/>
            <person name="Hadziabdic D."/>
        </authorList>
    </citation>
    <scope>NUCLEOTIDE SEQUENCE</scope>
    <source>
        <strain evidence="1">1262</strain>
    </source>
</reference>
<dbReference type="PANTHER" id="PTHR31047:SF1">
    <property type="entry name" value="DUF1237 DOMAIN-CONTAINING PROTEIN"/>
    <property type="match status" value="1"/>
</dbReference>
<gene>
    <name evidence="1" type="ORF">GMORB2_0856</name>
</gene>
<dbReference type="SUPFAM" id="SSF48208">
    <property type="entry name" value="Six-hairpin glycosidases"/>
    <property type="match status" value="1"/>
</dbReference>
<dbReference type="EMBL" id="JAANYQ010000002">
    <property type="protein sequence ID" value="KAF4125612.1"/>
    <property type="molecule type" value="Genomic_DNA"/>
</dbReference>
<comment type="caution">
    <text evidence="1">The sequence shown here is derived from an EMBL/GenBank/DDBJ whole genome shotgun (WGS) entry which is preliminary data.</text>
</comment>
<dbReference type="AlphaFoldDB" id="A0A9P5D428"/>
<dbReference type="PROSITE" id="PS51257">
    <property type="entry name" value="PROKAR_LIPOPROTEIN"/>
    <property type="match status" value="1"/>
</dbReference>
<sequence>MVRLTSYLAGTAAVTTAAAAAAGCPDYLDYSSERHAPFSSGVHEFPSQRPSEECRTYKVDEAEAVISRAMNRTIADPDLYRLFANTWPSTLDTTVRWTGASADDADEELAFIITGDINAMWMRDSANQLQSYKAILALGNERIASLYRGAINLQARYMTRSPYCNAFQPPPESGLAPQADHADGDTVRPAYDPDFVFECKYEIDSLAAFFQLSWDYYHGTGDAAFFSRFGWSKAVRTVLDVAYDLQAGTYADDGSVNESPYTWARQATTATENVPNSGAGSPVGGGTGLVRSFFRPSDDSCTYQYFVPGNMMFAQFVGASAEIMDTIDGDMAAEMRELARVIRKAIEDHAIVTHPQFGNVYAFEVDGFGSFNLMDDANIPSLLSIPHLGYKPVTDPVYRNTRAFVLSKSNPYYAYGPIINATGGPHLGPGKGWPMGVVMQIMTSDDDDEIVQGIRQILASTSGLGLIHESVNSHNETDYTRPWFAWANGLFGQMILDLADRKPEILAKSYQ</sequence>
<dbReference type="RefSeq" id="XP_035324264.1">
    <property type="nucleotide sequence ID" value="XM_035462840.1"/>
</dbReference>
<accession>A0A9P5D428</accession>
<dbReference type="Pfam" id="PF06824">
    <property type="entry name" value="Glyco_hydro_125"/>
    <property type="match status" value="1"/>
</dbReference>
<dbReference type="GO" id="GO:0003824">
    <property type="term" value="F:catalytic activity"/>
    <property type="evidence" value="ECO:0007669"/>
    <property type="project" value="UniProtKB-ARBA"/>
</dbReference>
<evidence type="ECO:0008006" key="3">
    <source>
        <dbReference type="Google" id="ProtNLM"/>
    </source>
</evidence>
<name>A0A9P5D428_9HYPO</name>
<dbReference type="SMART" id="SM01149">
    <property type="entry name" value="DUF1237"/>
    <property type="match status" value="1"/>
</dbReference>
<dbReference type="OrthoDB" id="7771656at2759"/>
<proteinExistence type="predicted"/>
<organism evidence="1 2">
    <name type="scientific">Geosmithia morbida</name>
    <dbReference type="NCBI Taxonomy" id="1094350"/>
    <lineage>
        <taxon>Eukaryota</taxon>
        <taxon>Fungi</taxon>
        <taxon>Dikarya</taxon>
        <taxon>Ascomycota</taxon>
        <taxon>Pezizomycotina</taxon>
        <taxon>Sordariomycetes</taxon>
        <taxon>Hypocreomycetidae</taxon>
        <taxon>Hypocreales</taxon>
        <taxon>Bionectriaceae</taxon>
        <taxon>Geosmithia</taxon>
    </lineage>
</organism>
<dbReference type="InterPro" id="IPR008928">
    <property type="entry name" value="6-hairpin_glycosidase_sf"/>
</dbReference>
<evidence type="ECO:0000313" key="2">
    <source>
        <dbReference type="Proteomes" id="UP000749293"/>
    </source>
</evidence>
<dbReference type="GeneID" id="55967086"/>
<dbReference type="Gene3D" id="1.50.10.10">
    <property type="match status" value="1"/>
</dbReference>
<evidence type="ECO:0000313" key="1">
    <source>
        <dbReference type="EMBL" id="KAF4125612.1"/>
    </source>
</evidence>
<keyword evidence="2" id="KW-1185">Reference proteome</keyword>
<dbReference type="PANTHER" id="PTHR31047">
    <property type="entry name" value="MEIOTICALLY UP-REGULATED GENE 157 PROTEIN"/>
    <property type="match status" value="1"/>
</dbReference>
<dbReference type="PIRSF" id="PIRSF028846">
    <property type="entry name" value="UCP028846"/>
    <property type="match status" value="1"/>
</dbReference>